<feature type="transmembrane region" description="Helical" evidence="6">
    <location>
        <begin position="281"/>
        <end position="299"/>
    </location>
</feature>
<dbReference type="Gene3D" id="1.10.287.70">
    <property type="match status" value="2"/>
</dbReference>
<feature type="transmembrane region" description="Helical" evidence="6">
    <location>
        <begin position="633"/>
        <end position="651"/>
    </location>
</feature>
<comment type="caution">
    <text evidence="10">The sequence shown here is derived from an EMBL/GenBank/DDBJ whole genome shotgun (WGS) entry which is preliminary data.</text>
</comment>
<keyword evidence="4 6" id="KW-1133">Transmembrane helix</keyword>
<evidence type="ECO:0000256" key="4">
    <source>
        <dbReference type="ARBA" id="ARBA00022989"/>
    </source>
</evidence>
<evidence type="ECO:0000313" key="11">
    <source>
        <dbReference type="Proteomes" id="UP000187209"/>
    </source>
</evidence>
<dbReference type="EMBL" id="MPUH01000007">
    <property type="protein sequence ID" value="OMJ95803.1"/>
    <property type="molecule type" value="Genomic_DNA"/>
</dbReference>
<keyword evidence="5 6" id="KW-0472">Membrane</keyword>
<dbReference type="InterPro" id="IPR013122">
    <property type="entry name" value="PKD1_2_channel"/>
</dbReference>
<reference evidence="10 11" key="1">
    <citation type="submission" date="2016-11" db="EMBL/GenBank/DDBJ databases">
        <title>The macronuclear genome of Stentor coeruleus: a giant cell with tiny introns.</title>
        <authorList>
            <person name="Slabodnick M."/>
            <person name="Ruby J.G."/>
            <person name="Reiff S.B."/>
            <person name="Swart E.C."/>
            <person name="Gosai S."/>
            <person name="Prabakaran S."/>
            <person name="Witkowska E."/>
            <person name="Larue G.E."/>
            <person name="Fisher S."/>
            <person name="Freeman R.M."/>
            <person name="Gunawardena J."/>
            <person name="Chu W."/>
            <person name="Stover N.A."/>
            <person name="Gregory B.D."/>
            <person name="Nowacki M."/>
            <person name="Derisi J."/>
            <person name="Roy S.W."/>
            <person name="Marshall W.F."/>
            <person name="Sood P."/>
        </authorList>
    </citation>
    <scope>NUCLEOTIDE SEQUENCE [LARGE SCALE GENOMIC DNA]</scope>
    <source>
        <strain evidence="10">WM001</strain>
    </source>
</reference>
<feature type="domain" description="Polycystin cation channel PKD1/PKD2" evidence="8">
    <location>
        <begin position="951"/>
        <end position="1135"/>
    </location>
</feature>
<feature type="transmembrane region" description="Helical" evidence="6">
    <location>
        <begin position="433"/>
        <end position="455"/>
    </location>
</feature>
<proteinExistence type="inferred from homology"/>
<feature type="transmembrane region" description="Helical" evidence="6">
    <location>
        <begin position="341"/>
        <end position="363"/>
    </location>
</feature>
<feature type="domain" description="Polycystin" evidence="9">
    <location>
        <begin position="68"/>
        <end position="271"/>
    </location>
</feature>
<feature type="transmembrane region" description="Helical" evidence="6">
    <location>
        <begin position="888"/>
        <end position="909"/>
    </location>
</feature>
<feature type="transmembrane region" description="Helical" evidence="6">
    <location>
        <begin position="958"/>
        <end position="975"/>
    </location>
</feature>
<evidence type="ECO:0000259" key="8">
    <source>
        <dbReference type="Pfam" id="PF08016"/>
    </source>
</evidence>
<dbReference type="PANTHER" id="PTHR10877:SF183">
    <property type="entry name" value="AT14535P-RELATED"/>
    <property type="match status" value="1"/>
</dbReference>
<dbReference type="InterPro" id="IPR051223">
    <property type="entry name" value="Polycystin"/>
</dbReference>
<dbReference type="InterPro" id="IPR005821">
    <property type="entry name" value="Ion_trans_dom"/>
</dbReference>
<organism evidence="10 11">
    <name type="scientific">Stentor coeruleus</name>
    <dbReference type="NCBI Taxonomy" id="5963"/>
    <lineage>
        <taxon>Eukaryota</taxon>
        <taxon>Sar</taxon>
        <taxon>Alveolata</taxon>
        <taxon>Ciliophora</taxon>
        <taxon>Postciliodesmatophora</taxon>
        <taxon>Heterotrichea</taxon>
        <taxon>Heterotrichida</taxon>
        <taxon>Stentoridae</taxon>
        <taxon>Stentor</taxon>
    </lineage>
</organism>
<comment type="subcellular location">
    <subcellularLocation>
        <location evidence="1">Membrane</location>
        <topology evidence="1">Multi-pass membrane protein</topology>
    </subcellularLocation>
</comment>
<dbReference type="Proteomes" id="UP000187209">
    <property type="component" value="Unassembled WGS sequence"/>
</dbReference>
<feature type="domain" description="Polycystin" evidence="9">
    <location>
        <begin position="790"/>
        <end position="876"/>
    </location>
</feature>
<accession>A0A1R2D3I0</accession>
<feature type="transmembrane region" description="Helical" evidence="6">
    <location>
        <begin position="1045"/>
        <end position="1065"/>
    </location>
</feature>
<feature type="transmembrane region" description="Helical" evidence="6">
    <location>
        <begin position="491"/>
        <end position="517"/>
    </location>
</feature>
<protein>
    <recommendedName>
        <fullName evidence="12">Polycystin cation channel PKD1/PKD2 domain-containing protein</fullName>
    </recommendedName>
</protein>
<evidence type="ECO:0000256" key="5">
    <source>
        <dbReference type="ARBA" id="ARBA00023136"/>
    </source>
</evidence>
<gene>
    <name evidence="10" type="ORF">SteCoe_695</name>
</gene>
<feature type="transmembrane region" description="Helical" evidence="6">
    <location>
        <begin position="1005"/>
        <end position="1025"/>
    </location>
</feature>
<evidence type="ECO:0000313" key="10">
    <source>
        <dbReference type="EMBL" id="OMJ95803.1"/>
    </source>
</evidence>
<keyword evidence="3 6" id="KW-0812">Transmembrane</keyword>
<feature type="transmembrane region" description="Helical" evidence="6">
    <location>
        <begin position="27"/>
        <end position="45"/>
    </location>
</feature>
<feature type="transmembrane region" description="Helical" evidence="6">
    <location>
        <begin position="461"/>
        <end position="479"/>
    </location>
</feature>
<evidence type="ECO:0008006" key="12">
    <source>
        <dbReference type="Google" id="ProtNLM"/>
    </source>
</evidence>
<comment type="similarity">
    <text evidence="2">Belongs to the polycystin family.</text>
</comment>
<dbReference type="SUPFAM" id="SSF81324">
    <property type="entry name" value="Voltage-gated potassium channels"/>
    <property type="match status" value="1"/>
</dbReference>
<evidence type="ECO:0000256" key="1">
    <source>
        <dbReference type="ARBA" id="ARBA00004141"/>
    </source>
</evidence>
<evidence type="ECO:0000256" key="3">
    <source>
        <dbReference type="ARBA" id="ARBA00022692"/>
    </source>
</evidence>
<dbReference type="InterPro" id="IPR046791">
    <property type="entry name" value="Polycystin_dom"/>
</dbReference>
<feature type="transmembrane region" description="Helical" evidence="6">
    <location>
        <begin position="1106"/>
        <end position="1128"/>
    </location>
</feature>
<dbReference type="OrthoDB" id="415110at2759"/>
<dbReference type="GO" id="GO:0016020">
    <property type="term" value="C:membrane"/>
    <property type="evidence" value="ECO:0007669"/>
    <property type="project" value="UniProtKB-SubCell"/>
</dbReference>
<feature type="domain" description="Ion transport" evidence="7">
    <location>
        <begin position="325"/>
        <end position="524"/>
    </location>
</feature>
<evidence type="ECO:0000256" key="6">
    <source>
        <dbReference type="SAM" id="Phobius"/>
    </source>
</evidence>
<evidence type="ECO:0000256" key="2">
    <source>
        <dbReference type="ARBA" id="ARBA00007200"/>
    </source>
</evidence>
<dbReference type="Pfam" id="PF00520">
    <property type="entry name" value="Ion_trans"/>
    <property type="match status" value="1"/>
</dbReference>
<feature type="transmembrane region" description="Helical" evidence="6">
    <location>
        <begin position="393"/>
        <end position="413"/>
    </location>
</feature>
<sequence>MGEDKNLQDEIKQGEADVESDMSLSEVCRFIIFSVLFVAIILNQISTEKCYHISAGISQALSSCDPSSVTSAKDVIGWIGESFIPAVSNLEIYPGWSAEAEDYLRMNIMNRIITPLRFVQKRMKTTENTNKRTKSLVKRKWVTNYLEPYILNSDEDKSEFRPAHIYEDDLNTTDINAYLDEKYKMYKFQSSIGVSNSGGFTYEVFINDTASVDDAILFFKDTPWIDNVTAIIYVDFVTYNSHYAMLTYVNYLFTFQSSGIVEGKSEIRSTHFDKYTANDTVRIIFEALYLLLLLFYTIIEIQEIKLDILSESIRLQGESEQIRCIKIVTFFKGIQKHFSDLWNVLDIASILFSYIGLGLWVTIADNDILKEDNLKYDTLLTDTVLNVIFNSKIYVKINSVNLLLIFFRLLKYLGKFERIRLLHQTFVTAKTEIFYFFILLIGIFLSFVIFGHVAFGGIHEQFSSLGLAFASCLIILFTNMDTITELLDLNFNMTALFIVLFTLFINFILANMFIAIINNAYATELDRLEALKSGIKEKEQVHWIFQMRDWFKKIKLSILSFFSKKKAVINKYADREQEISKLDEEDEVIRAKNYNLDFNDAMKWGEKFDKEILTDKERNAKIKTQTFNFSKRVWKATIFIVFAVIYTVVLLNQMEISTKYDLNFTVQQEINGASSADGIDLSSVGTYSDFASWLDAAFSDMFTLTAFYNMQGNYLVGQNLNQKDTCPSQGSIRMTVRYVKTENNPSKLFHHVCPVRRKGEFSPYPSLDSFSLYENTNIILNNTYPCKFIYTSYGDGGFAEQGGYVFYFSQDPLNYTNQISQLMENSLFLNETTNSIVFDFVLYNGDLNYFTYAAFVSQTLSGGEIYSTFYLWPMKLKMYFTASDKVRAFFEVVIVLLLGYHIFVTVSTLKNKFKCYDDWSSRFNEILTTNQKEKRRTAKPEMLRKISSILTSYEIIDIASYFISIICLIYWLVYISTDLAVNFKLPTEDTEFHDKFSRQAEILQTYLNLSSFNILLIYFRIMNYVAISKALSFLQDTMKEAMVDILYFLIMLVVILMGFVFMGYLSFGHTLSHYKTIQDSFITCFAMMIGEFDYPELLTADDSMAYFFFFFYMLFFTFILLNIFIAILERAYTKVKMDTGNEEANVTVFQSLLIFIINSFKNIIKKSKTEQVHQKDIKELAICVFNRIESGVEEEEDPVSWAIKQTEEILLERQKRSEIKAPLDAIFRMRKQNVIEGGNFFFEKDDDLLKEFQTRIDYWDYLRIGFLSFQTQEQRIRLKTEEMIKKNNTLYEEFKDIEAAKEDIILDIQPFEQQLLKLKKDNDELRKKLNELDG</sequence>
<evidence type="ECO:0000259" key="7">
    <source>
        <dbReference type="Pfam" id="PF00520"/>
    </source>
</evidence>
<evidence type="ECO:0000259" key="9">
    <source>
        <dbReference type="Pfam" id="PF20519"/>
    </source>
</evidence>
<keyword evidence="11" id="KW-1185">Reference proteome</keyword>
<dbReference type="PANTHER" id="PTHR10877">
    <property type="entry name" value="POLYCYSTIN FAMILY MEMBER"/>
    <property type="match status" value="1"/>
</dbReference>
<dbReference type="Pfam" id="PF20519">
    <property type="entry name" value="Polycystin_dom"/>
    <property type="match status" value="2"/>
</dbReference>
<dbReference type="Pfam" id="PF08016">
    <property type="entry name" value="PKD_channel"/>
    <property type="match status" value="1"/>
</dbReference>
<name>A0A1R2D3I0_9CILI</name>
<dbReference type="GO" id="GO:0005216">
    <property type="term" value="F:monoatomic ion channel activity"/>
    <property type="evidence" value="ECO:0007669"/>
    <property type="project" value="InterPro"/>
</dbReference>